<proteinExistence type="predicted"/>
<dbReference type="Proteomes" id="UP000698242">
    <property type="component" value="Unassembled WGS sequence"/>
</dbReference>
<keyword evidence="1" id="KW-0732">Signal</keyword>
<dbReference type="Pfam" id="PF06082">
    <property type="entry name" value="YjbH"/>
    <property type="match status" value="1"/>
</dbReference>
<keyword evidence="3" id="KW-1185">Reference proteome</keyword>
<feature type="signal peptide" evidence="1">
    <location>
        <begin position="1"/>
        <end position="24"/>
    </location>
</feature>
<dbReference type="RefSeq" id="WP_159964182.1">
    <property type="nucleotide sequence ID" value="NZ_APKE01000010.1"/>
</dbReference>
<reference evidence="2" key="1">
    <citation type="submission" date="2013-03" db="EMBL/GenBank/DDBJ databases">
        <title>Genome Sequence of the Profundibacterium mesophilum strain KAUST100406-0324T from Red Sea, a novel genus in the family Rhodobacteraceae.</title>
        <authorList>
            <person name="Essack M."/>
            <person name="Alam I."/>
            <person name="Lafi F."/>
            <person name="Alawi W."/>
            <person name="Kamanu F."/>
            <person name="Al-Suwailem A."/>
            <person name="Lee O.O."/>
            <person name="Xu Y."/>
            <person name="Bajic V."/>
            <person name="Qian P.-Y."/>
            <person name="Archer J."/>
        </authorList>
    </citation>
    <scope>NUCLEOTIDE SEQUENCE</scope>
    <source>
        <strain evidence="2">KAUST100406-0324</strain>
    </source>
</reference>
<feature type="chain" id="PRO_5037687097" evidence="1">
    <location>
        <begin position="25"/>
        <end position="713"/>
    </location>
</feature>
<keyword evidence="2" id="KW-0449">Lipoprotein</keyword>
<accession>A0A921NSB8</accession>
<dbReference type="OrthoDB" id="19542at2"/>
<evidence type="ECO:0000256" key="1">
    <source>
        <dbReference type="SAM" id="SignalP"/>
    </source>
</evidence>
<comment type="caution">
    <text evidence="2">The sequence shown here is derived from an EMBL/GenBank/DDBJ whole genome shotgun (WGS) entry which is preliminary data.</text>
</comment>
<evidence type="ECO:0000313" key="3">
    <source>
        <dbReference type="Proteomes" id="UP000698242"/>
    </source>
</evidence>
<evidence type="ECO:0000313" key="2">
    <source>
        <dbReference type="EMBL" id="KAF0676967.1"/>
    </source>
</evidence>
<organism evidence="2 3">
    <name type="scientific">Profundibacterium mesophilum KAUST100406-0324</name>
    <dbReference type="NCBI Taxonomy" id="1037889"/>
    <lineage>
        <taxon>Bacteria</taxon>
        <taxon>Pseudomonadati</taxon>
        <taxon>Pseudomonadota</taxon>
        <taxon>Alphaproteobacteria</taxon>
        <taxon>Rhodobacterales</taxon>
        <taxon>Roseobacteraceae</taxon>
        <taxon>Profundibacterium</taxon>
    </lineage>
</organism>
<dbReference type="AlphaFoldDB" id="A0A921NSB8"/>
<dbReference type="EMBL" id="APKE01000010">
    <property type="protein sequence ID" value="KAF0676967.1"/>
    <property type="molecule type" value="Genomic_DNA"/>
</dbReference>
<gene>
    <name evidence="2" type="ORF">PMES_00764</name>
</gene>
<dbReference type="InterPro" id="IPR010344">
    <property type="entry name" value="YbjH"/>
</dbReference>
<name>A0A921NSB8_9RHOB</name>
<sequence length="713" mass="77023">MTRNFRSPAAIAMGAVLLSGTALASWSNGAGAEPRPTLGLYGTTGLVDMPSALSQPDGELTFTSSYFAGINRNTLSFQILPRVQGSFRYSGYHEFNYAGFEDYYDRSFDLSFQFFDESRYLPAMKIGLQDFVGTGISSGEYIVATKHLGPKIAVTAGLGWGRLGSEGDIGSPFGARPARDFGRGGKPNTGEWFKGPAAPFAGLSYKPSEALTLLAEYSSDAYRLETNGRSASRLFAHESPFNFGVDYAVNDTLTVGGYYLYGSEIGLRFSLALNPARPAVRGSVAAAPGALAERPDPARDPDAYFTAWAARPGVLKTLRRDAHAQLLAEGIEVTALSITEGRAELRFRNLRYDAEAQAIGRAARVLSRVMPPSVETFVLVPTVFDIGASAVTLRRSDLERLVEAPDAEAQLFAVAGLGAAGPRPGPADRPEGAFPKLTYSIGPFVRSSFFDPSSPVRAAFGLSLGASYTPRPGLVFSGAVEKKLLGNLDEGRPSNSVLPHVRTDVVRYEREGDPALRNLFGAYYFRPSDDLYGRVTAGYLERMFGGVSGELLYKPVSSPLGLGLELNYAAKRDFDGGFGFQDYDVLTGHVSAYYDFDNGFHGQLDVGRYLAGDVGATLSLDREFRNGWSVGAFATLTDVSAEEFGEGSFDKGIRISIPLSYFTGTPTRGSIGRTIRPITRDGGARLSVPGRLYEGIRDYHEGELADQWGRVWR</sequence>
<protein>
    <submittedName>
        <fullName evidence="2">Bacterial putative lipoprotein domain containing protein</fullName>
    </submittedName>
</protein>